<dbReference type="Gene3D" id="1.10.287.130">
    <property type="match status" value="1"/>
</dbReference>
<dbReference type="InterPro" id="IPR003594">
    <property type="entry name" value="HATPase_dom"/>
</dbReference>
<dbReference type="InterPro" id="IPR004358">
    <property type="entry name" value="Sig_transdc_His_kin-like_C"/>
</dbReference>
<comment type="catalytic activity">
    <reaction evidence="1">
        <text>ATP + protein L-histidine = ADP + protein N-phospho-L-histidine.</text>
        <dbReference type="EC" id="2.7.13.3"/>
    </reaction>
</comment>
<dbReference type="InterPro" id="IPR000014">
    <property type="entry name" value="PAS"/>
</dbReference>
<accession>A0ABS9WCP8</accession>
<dbReference type="Pfam" id="PF02518">
    <property type="entry name" value="HATPase_c"/>
    <property type="match status" value="1"/>
</dbReference>
<dbReference type="RefSeq" id="WP_241794065.1">
    <property type="nucleotide sequence ID" value="NZ_JALBUU010000125.1"/>
</dbReference>
<dbReference type="InterPro" id="IPR003661">
    <property type="entry name" value="HisK_dim/P_dom"/>
</dbReference>
<dbReference type="SMART" id="SM00387">
    <property type="entry name" value="HATPase_c"/>
    <property type="match status" value="1"/>
</dbReference>
<name>A0ABS9WCP8_9PROT</name>
<dbReference type="InterPro" id="IPR036890">
    <property type="entry name" value="HATPase_C_sf"/>
</dbReference>
<dbReference type="Gene3D" id="3.30.565.10">
    <property type="entry name" value="Histidine kinase-like ATPase, C-terminal domain"/>
    <property type="match status" value="1"/>
</dbReference>
<dbReference type="SUPFAM" id="SSF47384">
    <property type="entry name" value="Homodimeric domain of signal transducing histidine kinase"/>
    <property type="match status" value="1"/>
</dbReference>
<dbReference type="InterPro" id="IPR005467">
    <property type="entry name" value="His_kinase_dom"/>
</dbReference>
<dbReference type="InterPro" id="IPR035965">
    <property type="entry name" value="PAS-like_dom_sf"/>
</dbReference>
<dbReference type="InterPro" id="IPR036097">
    <property type="entry name" value="HisK_dim/P_sf"/>
</dbReference>
<keyword evidence="3" id="KW-0597">Phosphoprotein</keyword>
<keyword evidence="4" id="KW-0808">Transferase</keyword>
<feature type="domain" description="Histidine kinase" evidence="6">
    <location>
        <begin position="526"/>
        <end position="742"/>
    </location>
</feature>
<reference evidence="8 9" key="1">
    <citation type="submission" date="2022-03" db="EMBL/GenBank/DDBJ databases">
        <title>Complete genome analysis of Roseomonas KG 17.1 : a prolific producer of plant growth promoters.</title>
        <authorList>
            <person name="Saadouli I."/>
            <person name="Najjari A."/>
            <person name="Mosbah A."/>
            <person name="Ouzari H.I."/>
        </authorList>
    </citation>
    <scope>NUCLEOTIDE SEQUENCE [LARGE SCALE GENOMIC DNA]</scope>
    <source>
        <strain evidence="8 9">KG17-1</strain>
    </source>
</reference>
<dbReference type="SUPFAM" id="SSF55874">
    <property type="entry name" value="ATPase domain of HSP90 chaperone/DNA topoisomerase II/histidine kinase"/>
    <property type="match status" value="1"/>
</dbReference>
<dbReference type="CDD" id="cd00130">
    <property type="entry name" value="PAS"/>
    <property type="match status" value="1"/>
</dbReference>
<gene>
    <name evidence="8" type="ORF">MON41_25980</name>
</gene>
<keyword evidence="5" id="KW-0418">Kinase</keyword>
<dbReference type="Proteomes" id="UP001201985">
    <property type="component" value="Unassembled WGS sequence"/>
</dbReference>
<dbReference type="PROSITE" id="PS50109">
    <property type="entry name" value="HIS_KIN"/>
    <property type="match status" value="1"/>
</dbReference>
<dbReference type="Pfam" id="PF12860">
    <property type="entry name" value="PAS_7"/>
    <property type="match status" value="4"/>
</dbReference>
<proteinExistence type="predicted"/>
<evidence type="ECO:0000259" key="6">
    <source>
        <dbReference type="PROSITE" id="PS50109"/>
    </source>
</evidence>
<organism evidence="8 9">
    <name type="scientific">Teichococcus vastitatis</name>
    <dbReference type="NCBI Taxonomy" id="2307076"/>
    <lineage>
        <taxon>Bacteria</taxon>
        <taxon>Pseudomonadati</taxon>
        <taxon>Pseudomonadota</taxon>
        <taxon>Alphaproteobacteria</taxon>
        <taxon>Acetobacterales</taxon>
        <taxon>Roseomonadaceae</taxon>
        <taxon>Roseomonas</taxon>
    </lineage>
</organism>
<dbReference type="SUPFAM" id="SSF55785">
    <property type="entry name" value="PYP-like sensor domain (PAS domain)"/>
    <property type="match status" value="4"/>
</dbReference>
<dbReference type="PROSITE" id="PS50112">
    <property type="entry name" value="PAS"/>
    <property type="match status" value="1"/>
</dbReference>
<dbReference type="Gene3D" id="3.30.450.20">
    <property type="entry name" value="PAS domain"/>
    <property type="match status" value="4"/>
</dbReference>
<dbReference type="SMART" id="SM00091">
    <property type="entry name" value="PAS"/>
    <property type="match status" value="4"/>
</dbReference>
<dbReference type="Pfam" id="PF00512">
    <property type="entry name" value="HisKA"/>
    <property type="match status" value="1"/>
</dbReference>
<dbReference type="PANTHER" id="PTHR43047">
    <property type="entry name" value="TWO-COMPONENT HISTIDINE PROTEIN KINASE"/>
    <property type="match status" value="1"/>
</dbReference>
<evidence type="ECO:0000313" key="9">
    <source>
        <dbReference type="Proteomes" id="UP001201985"/>
    </source>
</evidence>
<dbReference type="PRINTS" id="PR00344">
    <property type="entry name" value="BCTRLSENSOR"/>
</dbReference>
<evidence type="ECO:0000256" key="1">
    <source>
        <dbReference type="ARBA" id="ARBA00000085"/>
    </source>
</evidence>
<sequence length="749" mass="81522">MTSAAGRDEAEAALQLLLALPSAALVFDAEHRLVLANGPARALLALPAEDDPRGTPAEDLIRRLAYRGIYGSGDPEAHARTALALDRSQPVRRLVCATDGRWFEIARMPLPDGGWASVVTDVTRHRHTEAAARDRLRLFDTALRHNPSGIAIYDQQHRLVLFNEPYEALLNLPAGTLGPGLPINAVIDLIIENMPLDPETQARLDARRNIDRSQRSQIIGIRSNGITVRATSQPLPDGGFLIGLEDVTPMRQAEDEAKRRAAMLDGILAALPHGVCVYGPDRRLRMVNAAFRRIVGDGTVMLGEHLMDILRRREATGEYAAPEAVEEVFRRQFDFDRPPTTRIRTDGRVLTGKTAPLPDGGHISVVSDVTALHRAEAEAQRRAALLQVMMDNMRHGVCLFDRDNRVVAANTLACRMTGLTREEMAPGAPLRELRRLQFERGQFGRGPEAERIFRTRATNVVPTLETFTRTTAEGRMIEVSTDPTPDGGFVRIYTDVTAERRALAETERARAAAEEASNAKTRFLATMSHELRTPLNAVIGFSEALAAEPGPPHVAEFASSILEAGRHLLGLIDEVLAVAQAGTGALQVETRALFLPSVLQGAVRLMRPTAEAAAIILVLEPLPELPRIRADERRLRQILLNLVANAVKFTPAGGSVRIAAAPVADGVEVTVSDTGIGMSPEQVERAFEPFVQLETSHARRYGGSGLGLYLARALAQAMEGSLVLDSQRGAGTTARLRLITAMQPQEQTA</sequence>
<evidence type="ECO:0000256" key="5">
    <source>
        <dbReference type="ARBA" id="ARBA00022777"/>
    </source>
</evidence>
<evidence type="ECO:0000313" key="8">
    <source>
        <dbReference type="EMBL" id="MCI0757086.1"/>
    </source>
</evidence>
<dbReference type="EC" id="2.7.13.3" evidence="2"/>
<dbReference type="EMBL" id="JALBUU010000125">
    <property type="protein sequence ID" value="MCI0757086.1"/>
    <property type="molecule type" value="Genomic_DNA"/>
</dbReference>
<keyword evidence="9" id="KW-1185">Reference proteome</keyword>
<dbReference type="SMART" id="SM00388">
    <property type="entry name" value="HisKA"/>
    <property type="match status" value="1"/>
</dbReference>
<feature type="domain" description="PAS" evidence="7">
    <location>
        <begin position="382"/>
        <end position="424"/>
    </location>
</feature>
<dbReference type="CDD" id="cd16922">
    <property type="entry name" value="HATPase_EvgS-ArcB-TorS-like"/>
    <property type="match status" value="1"/>
</dbReference>
<evidence type="ECO:0000259" key="7">
    <source>
        <dbReference type="PROSITE" id="PS50112"/>
    </source>
</evidence>
<evidence type="ECO:0000256" key="4">
    <source>
        <dbReference type="ARBA" id="ARBA00022679"/>
    </source>
</evidence>
<evidence type="ECO:0000256" key="2">
    <source>
        <dbReference type="ARBA" id="ARBA00012438"/>
    </source>
</evidence>
<evidence type="ECO:0000256" key="3">
    <source>
        <dbReference type="ARBA" id="ARBA00022553"/>
    </source>
</evidence>
<dbReference type="CDD" id="cd00082">
    <property type="entry name" value="HisKA"/>
    <property type="match status" value="1"/>
</dbReference>
<comment type="caution">
    <text evidence="8">The sequence shown here is derived from an EMBL/GenBank/DDBJ whole genome shotgun (WGS) entry which is preliminary data.</text>
</comment>
<protein>
    <recommendedName>
        <fullName evidence="2">histidine kinase</fullName>
        <ecNumber evidence="2">2.7.13.3</ecNumber>
    </recommendedName>
</protein>